<protein>
    <recommendedName>
        <fullName evidence="1">GAF domain-containing protein</fullName>
    </recommendedName>
</protein>
<dbReference type="InterPro" id="IPR003018">
    <property type="entry name" value="GAF"/>
</dbReference>
<gene>
    <name evidence="2" type="ORF">S01H1_71017</name>
</gene>
<dbReference type="InterPro" id="IPR036097">
    <property type="entry name" value="HisK_dim/P_sf"/>
</dbReference>
<name>X0X4I9_9ZZZZ</name>
<dbReference type="AlphaFoldDB" id="X0X4I9"/>
<dbReference type="Pfam" id="PF13185">
    <property type="entry name" value="GAF_2"/>
    <property type="match status" value="1"/>
</dbReference>
<dbReference type="Pfam" id="PF00512">
    <property type="entry name" value="HisKA"/>
    <property type="match status" value="1"/>
</dbReference>
<accession>X0X4I9</accession>
<dbReference type="CDD" id="cd00082">
    <property type="entry name" value="HisKA"/>
    <property type="match status" value="1"/>
</dbReference>
<reference evidence="2" key="1">
    <citation type="journal article" date="2014" name="Front. Microbiol.">
        <title>High frequency of phylogenetically diverse reductive dehalogenase-homologous genes in deep subseafloor sedimentary metagenomes.</title>
        <authorList>
            <person name="Kawai M."/>
            <person name="Futagami T."/>
            <person name="Toyoda A."/>
            <person name="Takaki Y."/>
            <person name="Nishi S."/>
            <person name="Hori S."/>
            <person name="Arai W."/>
            <person name="Tsubouchi T."/>
            <person name="Morono Y."/>
            <person name="Uchiyama I."/>
            <person name="Ito T."/>
            <person name="Fujiyama A."/>
            <person name="Inagaki F."/>
            <person name="Takami H."/>
        </authorList>
    </citation>
    <scope>NUCLEOTIDE SEQUENCE</scope>
    <source>
        <strain evidence="2">Expedition CK06-06</strain>
    </source>
</reference>
<dbReference type="SMART" id="SM00065">
    <property type="entry name" value="GAF"/>
    <property type="match status" value="1"/>
</dbReference>
<dbReference type="InterPro" id="IPR003661">
    <property type="entry name" value="HisK_dim/P_dom"/>
</dbReference>
<dbReference type="SUPFAM" id="SSF55781">
    <property type="entry name" value="GAF domain-like"/>
    <property type="match status" value="1"/>
</dbReference>
<evidence type="ECO:0000259" key="1">
    <source>
        <dbReference type="SMART" id="SM00065"/>
    </source>
</evidence>
<evidence type="ECO:0000313" key="2">
    <source>
        <dbReference type="EMBL" id="GAG38139.1"/>
    </source>
</evidence>
<feature type="domain" description="GAF" evidence="1">
    <location>
        <begin position="28"/>
        <end position="176"/>
    </location>
</feature>
<dbReference type="SUPFAM" id="SSF47384">
    <property type="entry name" value="Homodimeric domain of signal transducing histidine kinase"/>
    <property type="match status" value="1"/>
</dbReference>
<sequence length="204" mass="22435">MNDQVQTSLLERYRRLAEISRNLASTVDLNILLGRITQAAADLSSAEAASILLYDDNKKQLYFESATNLEEPLMRGLIVPVDGSIAGWIVTHKQPIIIDDTQNDPRHFAQVGKATNITTTSLLGVPLIAKDKVIGALEAINKHSGQFTKDDQELLMDLGAQAAVAIENARLFQQSDLIAEMVHELRTPLASLRTASHLLLRKNV</sequence>
<dbReference type="EMBL" id="BARS01047263">
    <property type="protein sequence ID" value="GAG38139.1"/>
    <property type="molecule type" value="Genomic_DNA"/>
</dbReference>
<dbReference type="PANTHER" id="PTHR43155:SF2">
    <property type="entry name" value="CYCLIC DI-GMP PHOSPHODIESTERASE PA4108"/>
    <property type="match status" value="1"/>
</dbReference>
<dbReference type="Gene3D" id="3.30.450.40">
    <property type="match status" value="1"/>
</dbReference>
<proteinExistence type="predicted"/>
<dbReference type="InterPro" id="IPR029016">
    <property type="entry name" value="GAF-like_dom_sf"/>
</dbReference>
<feature type="non-terminal residue" evidence="2">
    <location>
        <position position="204"/>
    </location>
</feature>
<dbReference type="Gene3D" id="1.10.287.130">
    <property type="match status" value="1"/>
</dbReference>
<dbReference type="GO" id="GO:0000155">
    <property type="term" value="F:phosphorelay sensor kinase activity"/>
    <property type="evidence" value="ECO:0007669"/>
    <property type="project" value="InterPro"/>
</dbReference>
<organism evidence="2">
    <name type="scientific">marine sediment metagenome</name>
    <dbReference type="NCBI Taxonomy" id="412755"/>
    <lineage>
        <taxon>unclassified sequences</taxon>
        <taxon>metagenomes</taxon>
        <taxon>ecological metagenomes</taxon>
    </lineage>
</organism>
<dbReference type="PANTHER" id="PTHR43155">
    <property type="entry name" value="CYCLIC DI-GMP PHOSPHODIESTERASE PA4108-RELATED"/>
    <property type="match status" value="1"/>
</dbReference>
<comment type="caution">
    <text evidence="2">The sequence shown here is derived from an EMBL/GenBank/DDBJ whole genome shotgun (WGS) entry which is preliminary data.</text>
</comment>